<evidence type="ECO:0000256" key="3">
    <source>
        <dbReference type="ARBA" id="ARBA00023015"/>
    </source>
</evidence>
<evidence type="ECO:0000256" key="4">
    <source>
        <dbReference type="ARBA" id="ARBA00023125"/>
    </source>
</evidence>
<comment type="caution">
    <text evidence="14">The sequence shown here is derived from an EMBL/GenBank/DDBJ whole genome shotgun (WGS) entry which is preliminary data.</text>
</comment>
<feature type="region of interest" description="Disordered" evidence="12">
    <location>
        <begin position="242"/>
        <end position="330"/>
    </location>
</feature>
<keyword evidence="4" id="KW-0238">DNA-binding</keyword>
<evidence type="ECO:0000313" key="15">
    <source>
        <dbReference type="Proteomes" id="UP000440578"/>
    </source>
</evidence>
<dbReference type="Proteomes" id="UP000440578">
    <property type="component" value="Unassembled WGS sequence"/>
</dbReference>
<evidence type="ECO:0000256" key="7">
    <source>
        <dbReference type="ARBA" id="ARBA00057176"/>
    </source>
</evidence>
<dbReference type="InterPro" id="IPR011598">
    <property type="entry name" value="bHLH_dom"/>
</dbReference>
<sequence>MPQIPCSEAPKDEDSRDDVSFAPAGRHQAPVPPSARHQPGAPAVTPPPPQRSPRTPSAFIATHHSYVRTSGAVAAPAGPPAAPQPAAHPPPSAGAAAALSHRSAVQPGAAHEHRNGVLPMAPAPPAVPTYRYDSSDDIQDRKGRVSAGTREVHNKLEKNRRAHLKECFENLRRQVPVLDEKRTSNLGILRGALRYIGTLKRKERECEHEMERLAREKIANQQRLAQLKRDLSAKWDHIDFSQLLPDPTANNDNDSNSTLSATESRLDGDSYQASPERELEPPSPEPRRRPAERPAAASPAYLGHSSGYSSSSPTVAASAPPLGGGGGGQPAGLARLAAMASSQQKMLSSGGHKVSVVQTTAAETDGRGRPDTDAQLLHAEHGVQYVPVTALSEVGRPPVTVSYVEQPLDASRKALVLETVPGHIVNAQLMSSAAGTVRLSSAGVPSVQLTAAPSSLQVLTPAGVRLVAAPGPAHHASGSAAVMATSSGGAQRSVLTLPPRTAVPLPRAETAPSAGKVAAVSGLTQLVSSPLPRLVTQPVTHLVASAAPATMTVLGQSKVVKQLPVISPYITTASQAPSRPMVVVSAAGLLPVTKH</sequence>
<dbReference type="GO" id="GO:0046983">
    <property type="term" value="F:protein dimerization activity"/>
    <property type="evidence" value="ECO:0007669"/>
    <property type="project" value="InterPro"/>
</dbReference>
<evidence type="ECO:0000256" key="12">
    <source>
        <dbReference type="SAM" id="MobiDB-lite"/>
    </source>
</evidence>
<dbReference type="EMBL" id="VIIS01001684">
    <property type="protein sequence ID" value="KAF0294487.1"/>
    <property type="molecule type" value="Genomic_DNA"/>
</dbReference>
<feature type="domain" description="BHLH" evidence="13">
    <location>
        <begin position="148"/>
        <end position="199"/>
    </location>
</feature>
<evidence type="ECO:0000256" key="2">
    <source>
        <dbReference type="ARBA" id="ARBA00022491"/>
    </source>
</evidence>
<dbReference type="SMART" id="SM00353">
    <property type="entry name" value="HLH"/>
    <property type="match status" value="1"/>
</dbReference>
<evidence type="ECO:0000256" key="11">
    <source>
        <dbReference type="SAM" id="Coils"/>
    </source>
</evidence>
<keyword evidence="6" id="KW-0539">Nucleus</keyword>
<keyword evidence="3" id="KW-0805">Transcription regulation</keyword>
<evidence type="ECO:0000256" key="9">
    <source>
        <dbReference type="ARBA" id="ARBA00070444"/>
    </source>
</evidence>
<evidence type="ECO:0000256" key="8">
    <source>
        <dbReference type="ARBA" id="ARBA00062701"/>
    </source>
</evidence>
<keyword evidence="15" id="KW-1185">Reference proteome</keyword>
<feature type="region of interest" description="Disordered" evidence="12">
    <location>
        <begin position="1"/>
        <end position="149"/>
    </location>
</feature>
<dbReference type="OrthoDB" id="419455at2759"/>
<evidence type="ECO:0000256" key="10">
    <source>
        <dbReference type="ARBA" id="ARBA00083368"/>
    </source>
</evidence>
<evidence type="ECO:0000256" key="6">
    <source>
        <dbReference type="ARBA" id="ARBA00023242"/>
    </source>
</evidence>
<feature type="coiled-coil region" evidence="11">
    <location>
        <begin position="196"/>
        <end position="230"/>
    </location>
</feature>
<feature type="compositionally biased region" description="Polar residues" evidence="12">
    <location>
        <begin position="248"/>
        <end position="263"/>
    </location>
</feature>
<reference evidence="14 15" key="1">
    <citation type="submission" date="2019-07" db="EMBL/GenBank/DDBJ databases">
        <title>Draft genome assembly of a fouling barnacle, Amphibalanus amphitrite (Darwin, 1854): The first reference genome for Thecostraca.</title>
        <authorList>
            <person name="Kim W."/>
        </authorList>
    </citation>
    <scope>NUCLEOTIDE SEQUENCE [LARGE SCALE GENOMIC DNA]</scope>
    <source>
        <strain evidence="14">SNU_AA5</strain>
        <tissue evidence="14">Soma without cirri and trophi</tissue>
    </source>
</reference>
<name>A0A6A4VDN4_AMPAM</name>
<keyword evidence="11" id="KW-0175">Coiled coil</keyword>
<evidence type="ECO:0000259" key="13">
    <source>
        <dbReference type="PROSITE" id="PS50888"/>
    </source>
</evidence>
<accession>A0A6A4VDN4</accession>
<evidence type="ECO:0000313" key="14">
    <source>
        <dbReference type="EMBL" id="KAF0294487.1"/>
    </source>
</evidence>
<comment type="function">
    <text evidence="7">Binds DNA as a heterodimer with MAX and represses transcription. Binds to the canonical E box sequence 5'-CACGTG-3' and, with higher affinity, to 5'-CACGCG-3'.</text>
</comment>
<organism evidence="14 15">
    <name type="scientific">Amphibalanus amphitrite</name>
    <name type="common">Striped barnacle</name>
    <name type="synonym">Balanus amphitrite</name>
    <dbReference type="NCBI Taxonomy" id="1232801"/>
    <lineage>
        <taxon>Eukaryota</taxon>
        <taxon>Metazoa</taxon>
        <taxon>Ecdysozoa</taxon>
        <taxon>Arthropoda</taxon>
        <taxon>Crustacea</taxon>
        <taxon>Multicrustacea</taxon>
        <taxon>Cirripedia</taxon>
        <taxon>Thoracica</taxon>
        <taxon>Thoracicalcarea</taxon>
        <taxon>Balanomorpha</taxon>
        <taxon>Balanoidea</taxon>
        <taxon>Balanidae</taxon>
        <taxon>Amphibalaninae</taxon>
        <taxon>Amphibalanus</taxon>
    </lineage>
</organism>
<dbReference type="PROSITE" id="PS50888">
    <property type="entry name" value="BHLH"/>
    <property type="match status" value="1"/>
</dbReference>
<dbReference type="SUPFAM" id="SSF47459">
    <property type="entry name" value="HLH, helix-loop-helix DNA-binding domain"/>
    <property type="match status" value="1"/>
</dbReference>
<dbReference type="PANTHER" id="PTHR11969:SF99">
    <property type="entry name" value="MAX-BINDING PROTEIN MNT"/>
    <property type="match status" value="1"/>
</dbReference>
<feature type="compositionally biased region" description="Low complexity" evidence="12">
    <location>
        <begin position="293"/>
        <end position="321"/>
    </location>
</feature>
<dbReference type="InterPro" id="IPR036638">
    <property type="entry name" value="HLH_DNA-bd_sf"/>
</dbReference>
<dbReference type="GO" id="GO:0005634">
    <property type="term" value="C:nucleus"/>
    <property type="evidence" value="ECO:0007669"/>
    <property type="project" value="UniProtKB-SubCell"/>
</dbReference>
<evidence type="ECO:0000256" key="5">
    <source>
        <dbReference type="ARBA" id="ARBA00023163"/>
    </source>
</evidence>
<dbReference type="CDD" id="cd11402">
    <property type="entry name" value="bHLHzip_Mnt"/>
    <property type="match status" value="1"/>
</dbReference>
<dbReference type="Pfam" id="PF00010">
    <property type="entry name" value="HLH"/>
    <property type="match status" value="1"/>
</dbReference>
<keyword evidence="2" id="KW-0678">Repressor</keyword>
<feature type="compositionally biased region" description="Basic and acidic residues" evidence="12">
    <location>
        <begin position="9"/>
        <end position="19"/>
    </location>
</feature>
<protein>
    <recommendedName>
        <fullName evidence="9">Max-binding protein MNT</fullName>
    </recommendedName>
    <alternativeName>
        <fullName evidence="10">Myc antagonist MNT</fullName>
    </alternativeName>
</protein>
<feature type="compositionally biased region" description="Pro residues" evidence="12">
    <location>
        <begin position="77"/>
        <end position="92"/>
    </location>
</feature>
<dbReference type="FunFam" id="4.10.280.10:FF:000034">
    <property type="entry name" value="MAX network transcriptional repressor"/>
    <property type="match status" value="1"/>
</dbReference>
<dbReference type="PANTHER" id="PTHR11969">
    <property type="entry name" value="MAX DIMERIZATION, MAD"/>
    <property type="match status" value="1"/>
</dbReference>
<feature type="compositionally biased region" description="Basic and acidic residues" evidence="12">
    <location>
        <begin position="275"/>
        <end position="292"/>
    </location>
</feature>
<comment type="subcellular location">
    <subcellularLocation>
        <location evidence="1">Nucleus</location>
    </subcellularLocation>
</comment>
<dbReference type="GO" id="GO:0000981">
    <property type="term" value="F:DNA-binding transcription factor activity, RNA polymerase II-specific"/>
    <property type="evidence" value="ECO:0007669"/>
    <property type="project" value="TreeGrafter"/>
</dbReference>
<dbReference type="Gene3D" id="4.10.280.10">
    <property type="entry name" value="Helix-loop-helix DNA-binding domain"/>
    <property type="match status" value="1"/>
</dbReference>
<dbReference type="AlphaFoldDB" id="A0A6A4VDN4"/>
<gene>
    <name evidence="14" type="primary">Mnt_0</name>
    <name evidence="14" type="ORF">FJT64_007852</name>
</gene>
<dbReference type="GO" id="GO:0000978">
    <property type="term" value="F:RNA polymerase II cis-regulatory region sequence-specific DNA binding"/>
    <property type="evidence" value="ECO:0007669"/>
    <property type="project" value="TreeGrafter"/>
</dbReference>
<evidence type="ECO:0000256" key="1">
    <source>
        <dbReference type="ARBA" id="ARBA00004123"/>
    </source>
</evidence>
<comment type="subunit">
    <text evidence="8">Efficient DNA binding requires dimerization with another bHLH protein. Binds DNA as a homodimer or a heterodimer with MAX.</text>
</comment>
<proteinExistence type="predicted"/>
<keyword evidence="5" id="KW-0804">Transcription</keyword>